<dbReference type="Proteomes" id="UP000828390">
    <property type="component" value="Unassembled WGS sequence"/>
</dbReference>
<accession>A0A9D4IQ10</accession>
<reference evidence="1" key="2">
    <citation type="submission" date="2020-11" db="EMBL/GenBank/DDBJ databases">
        <authorList>
            <person name="McCartney M.A."/>
            <person name="Auch B."/>
            <person name="Kono T."/>
            <person name="Mallez S."/>
            <person name="Becker A."/>
            <person name="Gohl D.M."/>
            <person name="Silverstein K.A.T."/>
            <person name="Koren S."/>
            <person name="Bechman K.B."/>
            <person name="Herman A."/>
            <person name="Abrahante J.E."/>
            <person name="Garbe J."/>
        </authorList>
    </citation>
    <scope>NUCLEOTIDE SEQUENCE</scope>
    <source>
        <strain evidence="1">Duluth1</strain>
        <tissue evidence="1">Whole animal</tissue>
    </source>
</reference>
<dbReference type="EMBL" id="JAIWYP010000008">
    <property type="protein sequence ID" value="KAH3780847.1"/>
    <property type="molecule type" value="Genomic_DNA"/>
</dbReference>
<gene>
    <name evidence="1" type="ORF">DPMN_158669</name>
</gene>
<proteinExistence type="predicted"/>
<evidence type="ECO:0000313" key="1">
    <source>
        <dbReference type="EMBL" id="KAH3780847.1"/>
    </source>
</evidence>
<comment type="caution">
    <text evidence="1">The sequence shown here is derived from an EMBL/GenBank/DDBJ whole genome shotgun (WGS) entry which is preliminary data.</text>
</comment>
<reference evidence="1" key="1">
    <citation type="journal article" date="2019" name="bioRxiv">
        <title>The Genome of the Zebra Mussel, Dreissena polymorpha: A Resource for Invasive Species Research.</title>
        <authorList>
            <person name="McCartney M.A."/>
            <person name="Auch B."/>
            <person name="Kono T."/>
            <person name="Mallez S."/>
            <person name="Zhang Y."/>
            <person name="Obille A."/>
            <person name="Becker A."/>
            <person name="Abrahante J.E."/>
            <person name="Garbe J."/>
            <person name="Badalamenti J.P."/>
            <person name="Herman A."/>
            <person name="Mangelson H."/>
            <person name="Liachko I."/>
            <person name="Sullivan S."/>
            <person name="Sone E.D."/>
            <person name="Koren S."/>
            <person name="Silverstein K.A.T."/>
            <person name="Beckman K.B."/>
            <person name="Gohl D.M."/>
        </authorList>
    </citation>
    <scope>NUCLEOTIDE SEQUENCE</scope>
    <source>
        <strain evidence="1">Duluth1</strain>
        <tissue evidence="1">Whole animal</tissue>
    </source>
</reference>
<keyword evidence="2" id="KW-1185">Reference proteome</keyword>
<protein>
    <submittedName>
        <fullName evidence="1">Uncharacterized protein</fullName>
    </submittedName>
</protein>
<name>A0A9D4IQ10_DREPO</name>
<organism evidence="1 2">
    <name type="scientific">Dreissena polymorpha</name>
    <name type="common">Zebra mussel</name>
    <name type="synonym">Mytilus polymorpha</name>
    <dbReference type="NCBI Taxonomy" id="45954"/>
    <lineage>
        <taxon>Eukaryota</taxon>
        <taxon>Metazoa</taxon>
        <taxon>Spiralia</taxon>
        <taxon>Lophotrochozoa</taxon>
        <taxon>Mollusca</taxon>
        <taxon>Bivalvia</taxon>
        <taxon>Autobranchia</taxon>
        <taxon>Heteroconchia</taxon>
        <taxon>Euheterodonta</taxon>
        <taxon>Imparidentia</taxon>
        <taxon>Neoheterodontei</taxon>
        <taxon>Myida</taxon>
        <taxon>Dreissenoidea</taxon>
        <taxon>Dreissenidae</taxon>
        <taxon>Dreissena</taxon>
    </lineage>
</organism>
<dbReference type="AlphaFoldDB" id="A0A9D4IQ10"/>
<sequence length="102" mass="11685">MQTHWTLSATLTSERNNAMQNFTAQAYATSAQHKDSTEVCINGDASDRENADKDYNLLTINSLYYSEKHGQWDSGWVRCECSCNLGGWEHDHKRHNRKFGLS</sequence>
<evidence type="ECO:0000313" key="2">
    <source>
        <dbReference type="Proteomes" id="UP000828390"/>
    </source>
</evidence>